<dbReference type="AlphaFoldDB" id="A0A0D0F9F0"/>
<organism evidence="1 2">
    <name type="scientific">Flavobacterium hibernum</name>
    <dbReference type="NCBI Taxonomy" id="37752"/>
    <lineage>
        <taxon>Bacteria</taxon>
        <taxon>Pseudomonadati</taxon>
        <taxon>Bacteroidota</taxon>
        <taxon>Flavobacteriia</taxon>
        <taxon>Flavobacteriales</taxon>
        <taxon>Flavobacteriaceae</taxon>
        <taxon>Flavobacterium</taxon>
    </lineage>
</organism>
<name>A0A0D0F9F0_9FLAO</name>
<accession>A0A0D0F9F0</accession>
<proteinExistence type="predicted"/>
<comment type="caution">
    <text evidence="1">The sequence shown here is derived from an EMBL/GenBank/DDBJ whole genome shotgun (WGS) entry which is preliminary data.</text>
</comment>
<sequence length="111" mass="12384">MALLAMRMLYGVEIHSVSSVLADCAEMQNISGRKTHQCAVDAPHSKKKIRISASSQDKKEKHKTPALLKSLSEKFTDEALSLPHSKSTAYFKLNTAFADASKNSLYRLHFF</sequence>
<evidence type="ECO:0000313" key="2">
    <source>
        <dbReference type="Proteomes" id="UP000032061"/>
    </source>
</evidence>
<dbReference type="EMBL" id="JPRK01000002">
    <property type="protein sequence ID" value="KIO54637.1"/>
    <property type="molecule type" value="Genomic_DNA"/>
</dbReference>
<dbReference type="OrthoDB" id="1373310at2"/>
<reference evidence="1 2" key="1">
    <citation type="submission" date="2015-01" db="EMBL/GenBank/DDBJ databases">
        <title>Genome of Flavobacterium hibernum DSM 12611.</title>
        <authorList>
            <person name="Stropko S.J."/>
            <person name="Pipes S.E."/>
            <person name="Newman J.D."/>
        </authorList>
    </citation>
    <scope>NUCLEOTIDE SEQUENCE [LARGE SCALE GENOMIC DNA]</scope>
    <source>
        <strain evidence="1 2">DSM 12611</strain>
    </source>
</reference>
<dbReference type="RefSeq" id="WP_041515722.1">
    <property type="nucleotide sequence ID" value="NZ_JPRK01000002.1"/>
</dbReference>
<dbReference type="Proteomes" id="UP000032061">
    <property type="component" value="Unassembled WGS sequence"/>
</dbReference>
<evidence type="ECO:0000313" key="1">
    <source>
        <dbReference type="EMBL" id="KIO54637.1"/>
    </source>
</evidence>
<protein>
    <submittedName>
        <fullName evidence="1">Uncharacterized protein</fullName>
    </submittedName>
</protein>
<gene>
    <name evidence="1" type="ORF">IW18_01125</name>
</gene>